<keyword evidence="7" id="KW-1185">Reference proteome</keyword>
<dbReference type="EMBL" id="SJFN01000029">
    <property type="protein sequence ID" value="TBW34984.1"/>
    <property type="molecule type" value="Genomic_DNA"/>
</dbReference>
<name>A0A4V2KSZ3_9HYPH</name>
<dbReference type="SUPFAM" id="SSF56655">
    <property type="entry name" value="Carbohydrate phosphatase"/>
    <property type="match status" value="1"/>
</dbReference>
<evidence type="ECO:0000313" key="7">
    <source>
        <dbReference type="Proteomes" id="UP000292781"/>
    </source>
</evidence>
<evidence type="ECO:0000256" key="1">
    <source>
        <dbReference type="ARBA" id="ARBA00009759"/>
    </source>
</evidence>
<evidence type="ECO:0000256" key="2">
    <source>
        <dbReference type="ARBA" id="ARBA00022723"/>
    </source>
</evidence>
<comment type="caution">
    <text evidence="6">The sequence shown here is derived from an EMBL/GenBank/DDBJ whole genome shotgun (WGS) entry which is preliminary data.</text>
</comment>
<dbReference type="GO" id="GO:0007165">
    <property type="term" value="P:signal transduction"/>
    <property type="evidence" value="ECO:0007669"/>
    <property type="project" value="TreeGrafter"/>
</dbReference>
<dbReference type="CDD" id="cd01638">
    <property type="entry name" value="CysQ"/>
    <property type="match status" value="1"/>
</dbReference>
<feature type="binding site" evidence="5">
    <location>
        <position position="77"/>
    </location>
    <ligand>
        <name>Mg(2+)</name>
        <dbReference type="ChEBI" id="CHEBI:18420"/>
        <label>1</label>
        <note>catalytic</note>
    </ligand>
</feature>
<keyword evidence="2 5" id="KW-0479">Metal-binding</keyword>
<dbReference type="Pfam" id="PF00459">
    <property type="entry name" value="Inositol_P"/>
    <property type="match status" value="1"/>
</dbReference>
<evidence type="ECO:0000313" key="6">
    <source>
        <dbReference type="EMBL" id="TBW34984.1"/>
    </source>
</evidence>
<feature type="binding site" evidence="5">
    <location>
        <position position="97"/>
    </location>
    <ligand>
        <name>Mg(2+)</name>
        <dbReference type="ChEBI" id="CHEBI:18420"/>
        <label>1</label>
        <note>catalytic</note>
    </ligand>
</feature>
<reference evidence="6 7" key="1">
    <citation type="submission" date="2019-02" db="EMBL/GenBank/DDBJ databases">
        <title>Siculibacillus lacustris gen. nov., sp. nov., a new rosette-forming bacterium isolated from a freshwater crater lake (Lake St. Ana, Romania).</title>
        <authorList>
            <person name="Felfoldi T."/>
            <person name="Marton Z."/>
            <person name="Szabo A."/>
            <person name="Mentes A."/>
            <person name="Boka K."/>
            <person name="Marialigeti K."/>
            <person name="Mathe I."/>
            <person name="Koncz M."/>
            <person name="Schumann P."/>
            <person name="Toth E."/>
        </authorList>
    </citation>
    <scope>NUCLEOTIDE SEQUENCE [LARGE SCALE GENOMIC DNA]</scope>
    <source>
        <strain evidence="6 7">SA-279</strain>
    </source>
</reference>
<dbReference type="InterPro" id="IPR020583">
    <property type="entry name" value="Inositol_monoP_metal-BS"/>
</dbReference>
<dbReference type="PROSITE" id="PS00629">
    <property type="entry name" value="IMP_1"/>
    <property type="match status" value="1"/>
</dbReference>
<dbReference type="Proteomes" id="UP000292781">
    <property type="component" value="Unassembled WGS sequence"/>
</dbReference>
<dbReference type="RefSeq" id="WP_131310844.1">
    <property type="nucleotide sequence ID" value="NZ_SJFN01000029.1"/>
</dbReference>
<dbReference type="GO" id="GO:0006020">
    <property type="term" value="P:inositol metabolic process"/>
    <property type="evidence" value="ECO:0007669"/>
    <property type="project" value="TreeGrafter"/>
</dbReference>
<comment type="cofactor">
    <cofactor evidence="5">
        <name>Mg(2+)</name>
        <dbReference type="ChEBI" id="CHEBI:18420"/>
    </cofactor>
</comment>
<dbReference type="Gene3D" id="3.40.190.80">
    <property type="match status" value="1"/>
</dbReference>
<evidence type="ECO:0000256" key="5">
    <source>
        <dbReference type="PIRSR" id="PIRSR600760-2"/>
    </source>
</evidence>
<feature type="binding site" evidence="5">
    <location>
        <position position="98"/>
    </location>
    <ligand>
        <name>Mg(2+)</name>
        <dbReference type="ChEBI" id="CHEBI:18420"/>
        <label>1</label>
        <note>catalytic</note>
    </ligand>
</feature>
<accession>A0A4V2KSZ3</accession>
<dbReference type="PANTHER" id="PTHR20854">
    <property type="entry name" value="INOSITOL MONOPHOSPHATASE"/>
    <property type="match status" value="1"/>
</dbReference>
<dbReference type="GO" id="GO:0008934">
    <property type="term" value="F:inositol monophosphate 1-phosphatase activity"/>
    <property type="evidence" value="ECO:0007669"/>
    <property type="project" value="TreeGrafter"/>
</dbReference>
<dbReference type="GO" id="GO:0046872">
    <property type="term" value="F:metal ion binding"/>
    <property type="evidence" value="ECO:0007669"/>
    <property type="project" value="UniProtKB-KW"/>
</dbReference>
<organism evidence="6 7">
    <name type="scientific">Siculibacillus lacustris</name>
    <dbReference type="NCBI Taxonomy" id="1549641"/>
    <lineage>
        <taxon>Bacteria</taxon>
        <taxon>Pseudomonadati</taxon>
        <taxon>Pseudomonadota</taxon>
        <taxon>Alphaproteobacteria</taxon>
        <taxon>Hyphomicrobiales</taxon>
        <taxon>Ancalomicrobiaceae</taxon>
        <taxon>Siculibacillus</taxon>
    </lineage>
</organism>
<keyword evidence="3" id="KW-0378">Hydrolase</keyword>
<dbReference type="AlphaFoldDB" id="A0A4V2KSZ3"/>
<protein>
    <submittedName>
        <fullName evidence="6">3'(2'),5'-bisphosphate nucleotidase CysQ</fullName>
    </submittedName>
</protein>
<dbReference type="InterPro" id="IPR000760">
    <property type="entry name" value="Inositol_monophosphatase-like"/>
</dbReference>
<dbReference type="GO" id="GO:0046854">
    <property type="term" value="P:phosphatidylinositol phosphate biosynthetic process"/>
    <property type="evidence" value="ECO:0007669"/>
    <property type="project" value="InterPro"/>
</dbReference>
<dbReference type="InterPro" id="IPR020550">
    <property type="entry name" value="Inositol_monophosphatase_CS"/>
</dbReference>
<gene>
    <name evidence="6" type="ORF">EYW49_17110</name>
</gene>
<sequence length="273" mass="29030">MPDADRGIADADTDADLALLAGAAREAGEIALGFFRRDPTVWTKSGGSPVSEADLAVDRHLVEVLRTARPDYGWLSEETADGPERLDRRRVFVVDPIDGTRAFLRGSDIWAVSIAVVEDGRPIVAMLHAPALGTTWAARIGRGAWCDGRRLAVIDRSELAGARVAGPRRYLDAPALIAAGFAAHDVVPSLAVRIARVADGALDVAYATRNAHDWDLAAADLLVQEAGGRFTVPSGEPLRYNRAVPHHPPLVAAVPGLHDAARILLARLEGMAA</sequence>
<evidence type="ECO:0000256" key="3">
    <source>
        <dbReference type="ARBA" id="ARBA00022801"/>
    </source>
</evidence>
<proteinExistence type="inferred from homology"/>
<dbReference type="OrthoDB" id="9785695at2"/>
<evidence type="ECO:0000256" key="4">
    <source>
        <dbReference type="ARBA" id="ARBA00022842"/>
    </source>
</evidence>
<dbReference type="Gene3D" id="3.30.540.10">
    <property type="entry name" value="Fructose-1,6-Bisphosphatase, subunit A, domain 1"/>
    <property type="match status" value="1"/>
</dbReference>
<comment type="similarity">
    <text evidence="1">Belongs to the inositol monophosphatase superfamily.</text>
</comment>
<dbReference type="PRINTS" id="PR00377">
    <property type="entry name" value="IMPHPHTASES"/>
</dbReference>
<feature type="binding site" evidence="5">
    <location>
        <position position="95"/>
    </location>
    <ligand>
        <name>Mg(2+)</name>
        <dbReference type="ChEBI" id="CHEBI:18420"/>
        <label>1</label>
        <note>catalytic</note>
    </ligand>
</feature>
<dbReference type="PROSITE" id="PS00630">
    <property type="entry name" value="IMP_2"/>
    <property type="match status" value="1"/>
</dbReference>
<feature type="binding site" evidence="5">
    <location>
        <position position="215"/>
    </location>
    <ligand>
        <name>Mg(2+)</name>
        <dbReference type="ChEBI" id="CHEBI:18420"/>
        <label>1</label>
        <note>catalytic</note>
    </ligand>
</feature>
<dbReference type="PANTHER" id="PTHR20854:SF4">
    <property type="entry name" value="INOSITOL-1-MONOPHOSPHATASE-RELATED"/>
    <property type="match status" value="1"/>
</dbReference>
<keyword evidence="4 5" id="KW-0460">Magnesium</keyword>